<evidence type="ECO:0000313" key="1">
    <source>
        <dbReference type="EMBL" id="MEQ6355417.1"/>
    </source>
</evidence>
<dbReference type="Gene3D" id="3.30.460.10">
    <property type="entry name" value="Beta Polymerase, domain 2"/>
    <property type="match status" value="1"/>
</dbReference>
<dbReference type="RefSeq" id="WP_349660030.1">
    <property type="nucleotide sequence ID" value="NZ_JBEGDG010000008.1"/>
</dbReference>
<proteinExistence type="predicted"/>
<dbReference type="InterPro" id="IPR007344">
    <property type="entry name" value="GrpB/CoaE"/>
</dbReference>
<sequence length="179" mass="21153">MILGLKKNEVKIVPYDSEWKNEFMRARSEIIKHTNIHFDRIQHIGSTSIEGIQAKPAIDIVMGVDDIDTISDSFLKAMKKAGFYRLRVERPAEIVFAKFTDDTFEIKTHFVHLVNYEGEKWCDLLFFRDYLNENESIKRQYEKLKLNFLNSNLQGIDEYTSYKEQFVQSICSINERKIE</sequence>
<dbReference type="EMBL" id="JBEGDG010000008">
    <property type="protein sequence ID" value="MEQ6355417.1"/>
    <property type="molecule type" value="Genomic_DNA"/>
</dbReference>
<reference evidence="1 2" key="1">
    <citation type="submission" date="2024-06" db="EMBL/GenBank/DDBJ databases">
        <title>Lysinibacillus zambalefons sp. nov., a Novel Firmicute Isolated from the Poon Bato Zambales Hyperalkaline Spring.</title>
        <authorList>
            <person name="Aja J.A."/>
            <person name="Lazaro J.E.H."/>
            <person name="Llorin L.D."/>
            <person name="Lim K.R."/>
            <person name="Teodosio J."/>
            <person name="Dalisay D.S."/>
        </authorList>
    </citation>
    <scope>NUCLEOTIDE SEQUENCE [LARGE SCALE GENOMIC DNA]</scope>
    <source>
        <strain evidence="1 2">M3</strain>
    </source>
</reference>
<comment type="caution">
    <text evidence="1">The sequence shown here is derived from an EMBL/GenBank/DDBJ whole genome shotgun (WGS) entry which is preliminary data.</text>
</comment>
<gene>
    <name evidence="1" type="ORF">ABNX05_12375</name>
</gene>
<dbReference type="Proteomes" id="UP001478862">
    <property type="component" value="Unassembled WGS sequence"/>
</dbReference>
<dbReference type="PANTHER" id="PTHR34822:SF1">
    <property type="entry name" value="GRPB FAMILY PROTEIN"/>
    <property type="match status" value="1"/>
</dbReference>
<organism evidence="1 2">
    <name type="scientific">Lysinibacillus zambalensis</name>
    <dbReference type="NCBI Taxonomy" id="3160866"/>
    <lineage>
        <taxon>Bacteria</taxon>
        <taxon>Bacillati</taxon>
        <taxon>Bacillota</taxon>
        <taxon>Bacilli</taxon>
        <taxon>Bacillales</taxon>
        <taxon>Bacillaceae</taxon>
        <taxon>Lysinibacillus</taxon>
    </lineage>
</organism>
<dbReference type="Pfam" id="PF04229">
    <property type="entry name" value="GrpB"/>
    <property type="match status" value="1"/>
</dbReference>
<evidence type="ECO:0000313" key="2">
    <source>
        <dbReference type="Proteomes" id="UP001478862"/>
    </source>
</evidence>
<keyword evidence="2" id="KW-1185">Reference proteome</keyword>
<dbReference type="PANTHER" id="PTHR34822">
    <property type="entry name" value="GRPB DOMAIN PROTEIN (AFU_ORTHOLOGUE AFUA_1G01530)"/>
    <property type="match status" value="1"/>
</dbReference>
<protein>
    <submittedName>
        <fullName evidence="1">GrpB family protein</fullName>
    </submittedName>
</protein>
<accession>A0ABV1MSC8</accession>
<dbReference type="SUPFAM" id="SSF81301">
    <property type="entry name" value="Nucleotidyltransferase"/>
    <property type="match status" value="1"/>
</dbReference>
<name>A0ABV1MSC8_9BACI</name>
<dbReference type="InterPro" id="IPR043519">
    <property type="entry name" value="NT_sf"/>
</dbReference>